<keyword evidence="3" id="KW-1185">Reference proteome</keyword>
<dbReference type="AlphaFoldDB" id="A0A2Z6RI36"/>
<evidence type="ECO:0000313" key="1">
    <source>
        <dbReference type="EMBL" id="GBB97764.1"/>
    </source>
</evidence>
<comment type="caution">
    <text evidence="1">The sequence shown here is derived from an EMBL/GenBank/DDBJ whole genome shotgun (WGS) entry which is preliminary data.</text>
</comment>
<reference evidence="1 3" key="1">
    <citation type="submission" date="2017-11" db="EMBL/GenBank/DDBJ databases">
        <title>The genome of Rhizophagus clarus HR1 reveals common genetic basis of auxotrophy among arbuscular mycorrhizal fungi.</title>
        <authorList>
            <person name="Kobayashi Y."/>
        </authorList>
    </citation>
    <scope>NUCLEOTIDE SEQUENCE [LARGE SCALE GENOMIC DNA]</scope>
    <source>
        <strain evidence="1 3">HR1</strain>
    </source>
</reference>
<organism evidence="1 3">
    <name type="scientific">Rhizophagus clarus</name>
    <dbReference type="NCBI Taxonomy" id="94130"/>
    <lineage>
        <taxon>Eukaryota</taxon>
        <taxon>Fungi</taxon>
        <taxon>Fungi incertae sedis</taxon>
        <taxon>Mucoromycota</taxon>
        <taxon>Glomeromycotina</taxon>
        <taxon>Glomeromycetes</taxon>
        <taxon>Glomerales</taxon>
        <taxon>Glomeraceae</taxon>
        <taxon>Rhizophagus</taxon>
    </lineage>
</organism>
<reference evidence="2" key="2">
    <citation type="submission" date="2019-10" db="EMBL/GenBank/DDBJ databases">
        <title>Conservation and host-specific expression of non-tandemly repeated heterogenous ribosome RNA gene in arbuscular mycorrhizal fungi.</title>
        <authorList>
            <person name="Maeda T."/>
            <person name="Kobayashi Y."/>
            <person name="Nakagawa T."/>
            <person name="Ezawa T."/>
            <person name="Yamaguchi K."/>
            <person name="Bino T."/>
            <person name="Nishimoto Y."/>
            <person name="Shigenobu S."/>
            <person name="Kawaguchi M."/>
        </authorList>
    </citation>
    <scope>NUCLEOTIDE SEQUENCE</scope>
    <source>
        <strain evidence="2">HR1</strain>
    </source>
</reference>
<protein>
    <submittedName>
        <fullName evidence="1">Uncharacterized protein</fullName>
    </submittedName>
</protein>
<name>A0A2Z6RI36_9GLOM</name>
<dbReference type="Proteomes" id="UP000615446">
    <property type="component" value="Unassembled WGS sequence"/>
</dbReference>
<evidence type="ECO:0000313" key="3">
    <source>
        <dbReference type="Proteomes" id="UP000247702"/>
    </source>
</evidence>
<accession>A0A2Z6RI36</accession>
<sequence>MYIAISFLGYKTLHNEHYQLSLSQTSYYRRQYHHQHISLITRCTKKESFLLTVYILRKRMIPSLSLVIIFIIQ</sequence>
<dbReference type="EMBL" id="BEXD01002291">
    <property type="protein sequence ID" value="GBB97764.1"/>
    <property type="molecule type" value="Genomic_DNA"/>
</dbReference>
<evidence type="ECO:0000313" key="2">
    <source>
        <dbReference type="EMBL" id="GES79707.1"/>
    </source>
</evidence>
<gene>
    <name evidence="2" type="ORF">RCL2_000700800</name>
    <name evidence="1" type="ORF">RclHR1_03060021</name>
</gene>
<dbReference type="Proteomes" id="UP000247702">
    <property type="component" value="Unassembled WGS sequence"/>
</dbReference>
<proteinExistence type="predicted"/>
<dbReference type="EMBL" id="BLAL01000044">
    <property type="protein sequence ID" value="GES79707.1"/>
    <property type="molecule type" value="Genomic_DNA"/>
</dbReference>